<dbReference type="PANTHER" id="PTHR33204">
    <property type="entry name" value="TRANSCRIPTIONAL REGULATOR, MARR FAMILY"/>
    <property type="match status" value="1"/>
</dbReference>
<dbReference type="EMBL" id="CABWMV010000025">
    <property type="protein sequence ID" value="VXD05871.1"/>
    <property type="molecule type" value="Genomic_DNA"/>
</dbReference>
<feature type="domain" description="HTH hxlR-type" evidence="4">
    <location>
        <begin position="13"/>
        <end position="112"/>
    </location>
</feature>
<evidence type="ECO:0000313" key="6">
    <source>
        <dbReference type="EMBL" id="VXD05871.1"/>
    </source>
</evidence>
<dbReference type="RefSeq" id="WP_112375470.1">
    <property type="nucleotide sequence ID" value="NZ_CP068086.1"/>
</dbReference>
<evidence type="ECO:0000256" key="1">
    <source>
        <dbReference type="ARBA" id="ARBA00023015"/>
    </source>
</evidence>
<dbReference type="Pfam" id="PF01638">
    <property type="entry name" value="HxlR"/>
    <property type="match status" value="1"/>
</dbReference>
<dbReference type="Gene3D" id="1.10.10.10">
    <property type="entry name" value="Winged helix-like DNA-binding domain superfamily/Winged helix DNA-binding domain"/>
    <property type="match status" value="1"/>
</dbReference>
<dbReference type="GO" id="GO:0003677">
    <property type="term" value="F:DNA binding"/>
    <property type="evidence" value="ECO:0007669"/>
    <property type="project" value="UniProtKB-KW"/>
</dbReference>
<protein>
    <submittedName>
        <fullName evidence="5">Uncharacterized HTH-type transcriptional regulator yybR</fullName>
    </submittedName>
</protein>
<dbReference type="InterPro" id="IPR002577">
    <property type="entry name" value="HTH_HxlR"/>
</dbReference>
<gene>
    <name evidence="5" type="primary">yybR_7</name>
    <name evidence="6" type="synonym">yybR</name>
    <name evidence="5" type="ORF">NCTC11343_03667</name>
    <name evidence="6" type="ORF">SPHINGO8BC_60729</name>
</gene>
<dbReference type="Proteomes" id="UP000432350">
    <property type="component" value="Unassembled WGS sequence"/>
</dbReference>
<accession>A0A2X2JAR8</accession>
<evidence type="ECO:0000313" key="5">
    <source>
        <dbReference type="EMBL" id="SPZ90744.1"/>
    </source>
</evidence>
<dbReference type="GeneID" id="97180609"/>
<sequence length="112" mass="13104">MKEKKSENFGACCDVNGIFKIIGGKWKVLLIKAVAKQCPKRFGELRREMEDLAQTTLTVQLRELERDGILCRQIYAESPPRVEYKLSELGKTLLPVIERLDEWWCDYKRERG</sequence>
<proteinExistence type="predicted"/>
<accession>A0A654DIS7</accession>
<name>A0A2X2JAR8_SPHMU</name>
<evidence type="ECO:0000313" key="7">
    <source>
        <dbReference type="Proteomes" id="UP000251241"/>
    </source>
</evidence>
<evidence type="ECO:0000256" key="2">
    <source>
        <dbReference type="ARBA" id="ARBA00023125"/>
    </source>
</evidence>
<dbReference type="InterPro" id="IPR036390">
    <property type="entry name" value="WH_DNA-bd_sf"/>
</dbReference>
<dbReference type="InterPro" id="IPR036388">
    <property type="entry name" value="WH-like_DNA-bd_sf"/>
</dbReference>
<dbReference type="SUPFAM" id="SSF46785">
    <property type="entry name" value="Winged helix' DNA-binding domain"/>
    <property type="match status" value="1"/>
</dbReference>
<evidence type="ECO:0000256" key="3">
    <source>
        <dbReference type="ARBA" id="ARBA00023163"/>
    </source>
</evidence>
<dbReference type="EMBL" id="UAUU01000010">
    <property type="protein sequence ID" value="SPZ90744.1"/>
    <property type="molecule type" value="Genomic_DNA"/>
</dbReference>
<keyword evidence="1" id="KW-0805">Transcription regulation</keyword>
<dbReference type="Proteomes" id="UP000251241">
    <property type="component" value="Unassembled WGS sequence"/>
</dbReference>
<keyword evidence="3" id="KW-0804">Transcription</keyword>
<reference evidence="5 7" key="1">
    <citation type="submission" date="2018-06" db="EMBL/GenBank/DDBJ databases">
        <authorList>
            <consortium name="Pathogen Informatics"/>
            <person name="Doyle S."/>
        </authorList>
    </citation>
    <scope>NUCLEOTIDE SEQUENCE [LARGE SCALE GENOMIC DNA]</scope>
    <source>
        <strain evidence="5 7">NCTC11343</strain>
    </source>
</reference>
<dbReference type="PROSITE" id="PS51118">
    <property type="entry name" value="HTH_HXLR"/>
    <property type="match status" value="1"/>
</dbReference>
<dbReference type="AlphaFoldDB" id="A0A2X2JAR8"/>
<organism evidence="5 7">
    <name type="scientific">Sphingobacterium multivorum</name>
    <dbReference type="NCBI Taxonomy" id="28454"/>
    <lineage>
        <taxon>Bacteria</taxon>
        <taxon>Pseudomonadati</taxon>
        <taxon>Bacteroidota</taxon>
        <taxon>Sphingobacteriia</taxon>
        <taxon>Sphingobacteriales</taxon>
        <taxon>Sphingobacteriaceae</taxon>
        <taxon>Sphingobacterium</taxon>
    </lineage>
</organism>
<evidence type="ECO:0000259" key="4">
    <source>
        <dbReference type="PROSITE" id="PS51118"/>
    </source>
</evidence>
<keyword evidence="2" id="KW-0238">DNA-binding</keyword>
<evidence type="ECO:0000313" key="8">
    <source>
        <dbReference type="Proteomes" id="UP000432350"/>
    </source>
</evidence>
<reference evidence="6 8" key="2">
    <citation type="submission" date="2019-10" db="EMBL/GenBank/DDBJ databases">
        <authorList>
            <person name="Karimi E."/>
        </authorList>
    </citation>
    <scope>NUCLEOTIDE SEQUENCE [LARGE SCALE GENOMIC DNA]</scope>
    <source>
        <strain evidence="6">Sphingobacterium sp. 8BC</strain>
    </source>
</reference>